<feature type="region of interest" description="Disordered" evidence="1">
    <location>
        <begin position="1"/>
        <end position="142"/>
    </location>
</feature>
<keyword evidence="3" id="KW-1185">Reference proteome</keyword>
<feature type="compositionally biased region" description="Basic and acidic residues" evidence="1">
    <location>
        <begin position="7"/>
        <end position="17"/>
    </location>
</feature>
<feature type="compositionally biased region" description="Basic and acidic residues" evidence="1">
    <location>
        <begin position="112"/>
        <end position="133"/>
    </location>
</feature>
<protein>
    <submittedName>
        <fullName evidence="2">Uncharacterized protein</fullName>
    </submittedName>
</protein>
<comment type="caution">
    <text evidence="2">The sequence shown here is derived from an EMBL/GenBank/DDBJ whole genome shotgun (WGS) entry which is preliminary data.</text>
</comment>
<gene>
    <name evidence="2" type="ORF">RM479_04190</name>
</gene>
<dbReference type="EMBL" id="JAVREP010000001">
    <property type="protein sequence ID" value="MDT0327605.1"/>
    <property type="molecule type" value="Genomic_DNA"/>
</dbReference>
<name>A0ABU2M5Z6_9ACTN</name>
<accession>A0ABU2M5Z6</accession>
<dbReference type="Proteomes" id="UP001183390">
    <property type="component" value="Unassembled WGS sequence"/>
</dbReference>
<proteinExistence type="predicted"/>
<evidence type="ECO:0000313" key="2">
    <source>
        <dbReference type="EMBL" id="MDT0327605.1"/>
    </source>
</evidence>
<dbReference type="RefSeq" id="WP_311510360.1">
    <property type="nucleotide sequence ID" value="NZ_JAVREP010000001.1"/>
</dbReference>
<evidence type="ECO:0000313" key="3">
    <source>
        <dbReference type="Proteomes" id="UP001183390"/>
    </source>
</evidence>
<sequence length="142" mass="15522">MASRRPYRTDLPDEPRALIEPTLTARRATRRGPGIEQPAHDLPSRRTRRAAGRRTDPTAAIIDAQTAPASTAAESGQGHDADERAFGWPVPHRRSARDHEAHPGPARSMAHRAIDLVSRRLTGENTPTRRDAPTEADTTSAT</sequence>
<reference evidence="3" key="1">
    <citation type="submission" date="2023-07" db="EMBL/GenBank/DDBJ databases">
        <title>30 novel species of actinomycetes from the DSMZ collection.</title>
        <authorList>
            <person name="Nouioui I."/>
        </authorList>
    </citation>
    <scope>NUCLEOTIDE SEQUENCE [LARGE SCALE GENOMIC DNA]</scope>
    <source>
        <strain evidence="3">DSM 44743</strain>
    </source>
</reference>
<organism evidence="2 3">
    <name type="scientific">Nocardiopsis lambiniae</name>
    <dbReference type="NCBI Taxonomy" id="3075539"/>
    <lineage>
        <taxon>Bacteria</taxon>
        <taxon>Bacillati</taxon>
        <taxon>Actinomycetota</taxon>
        <taxon>Actinomycetes</taxon>
        <taxon>Streptosporangiales</taxon>
        <taxon>Nocardiopsidaceae</taxon>
        <taxon>Nocardiopsis</taxon>
    </lineage>
</organism>
<evidence type="ECO:0000256" key="1">
    <source>
        <dbReference type="SAM" id="MobiDB-lite"/>
    </source>
</evidence>